<reference evidence="3" key="1">
    <citation type="submission" date="2023-11" db="EMBL/GenBank/DDBJ databases">
        <authorList>
            <person name="Alioto T."/>
            <person name="Alioto T."/>
            <person name="Gomez Garrido J."/>
        </authorList>
    </citation>
    <scope>NUCLEOTIDE SEQUENCE</scope>
</reference>
<evidence type="ECO:0000256" key="2">
    <source>
        <dbReference type="SAM" id="SignalP"/>
    </source>
</evidence>
<feature type="non-terminal residue" evidence="3">
    <location>
        <position position="118"/>
    </location>
</feature>
<evidence type="ECO:0000313" key="4">
    <source>
        <dbReference type="Proteomes" id="UP001296104"/>
    </source>
</evidence>
<dbReference type="SUPFAM" id="SSF55797">
    <property type="entry name" value="PR-1-like"/>
    <property type="match status" value="1"/>
</dbReference>
<organism evidence="3 4">
    <name type="scientific">Lecanosticta acicola</name>
    <dbReference type="NCBI Taxonomy" id="111012"/>
    <lineage>
        <taxon>Eukaryota</taxon>
        <taxon>Fungi</taxon>
        <taxon>Dikarya</taxon>
        <taxon>Ascomycota</taxon>
        <taxon>Pezizomycotina</taxon>
        <taxon>Dothideomycetes</taxon>
        <taxon>Dothideomycetidae</taxon>
        <taxon>Mycosphaerellales</taxon>
        <taxon>Mycosphaerellaceae</taxon>
        <taxon>Lecanosticta</taxon>
    </lineage>
</organism>
<dbReference type="InterPro" id="IPR035940">
    <property type="entry name" value="CAP_sf"/>
</dbReference>
<evidence type="ECO:0000313" key="3">
    <source>
        <dbReference type="EMBL" id="CAK4021901.1"/>
    </source>
</evidence>
<dbReference type="Proteomes" id="UP001296104">
    <property type="component" value="Unassembled WGS sequence"/>
</dbReference>
<dbReference type="EMBL" id="CAVMBE010000028">
    <property type="protein sequence ID" value="CAK4021901.1"/>
    <property type="molecule type" value="Genomic_DNA"/>
</dbReference>
<name>A0AAI8YZG3_9PEZI</name>
<feature type="chain" id="PRO_5042613293" evidence="2">
    <location>
        <begin position="19"/>
        <end position="118"/>
    </location>
</feature>
<comment type="caution">
    <text evidence="3">The sequence shown here is derived from an EMBL/GenBank/DDBJ whole genome shotgun (WGS) entry which is preliminary data.</text>
</comment>
<feature type="signal peptide" evidence="2">
    <location>
        <begin position="1"/>
        <end position="18"/>
    </location>
</feature>
<accession>A0AAI8YZG3</accession>
<proteinExistence type="predicted"/>
<gene>
    <name evidence="3" type="ORF">LECACI_7A004800</name>
</gene>
<evidence type="ECO:0000256" key="1">
    <source>
        <dbReference type="SAM" id="MobiDB-lite"/>
    </source>
</evidence>
<keyword evidence="2" id="KW-0732">Signal</keyword>
<feature type="region of interest" description="Disordered" evidence="1">
    <location>
        <begin position="31"/>
        <end position="74"/>
    </location>
</feature>
<sequence>MHTTFPLLSLLLPTLITAIPNGAAKHAAHKHLHKHSKQQHQSVRVAEAYVGKEPRDQQSGEQSTNWGPDGGEENDYVVLSKKHHDYHRSNHGCDFVEWDWDLAYEAQQIANSCVYAHN</sequence>
<dbReference type="AlphaFoldDB" id="A0AAI8YZG3"/>
<keyword evidence="4" id="KW-1185">Reference proteome</keyword>
<protein>
    <submittedName>
        <fullName evidence="3">Uncharacterized protein</fullName>
    </submittedName>
</protein>